<gene>
    <name evidence="3" type="ORF">N1851_006831</name>
</gene>
<keyword evidence="2" id="KW-1133">Transmembrane helix</keyword>
<keyword evidence="4" id="KW-1185">Reference proteome</keyword>
<protein>
    <recommendedName>
        <fullName evidence="5">Endonuclease/exonuclease/phosphatase domain-containing protein</fullName>
    </recommendedName>
</protein>
<feature type="transmembrane region" description="Helical" evidence="2">
    <location>
        <begin position="168"/>
        <end position="192"/>
    </location>
</feature>
<reference evidence="3" key="1">
    <citation type="journal article" date="2023" name="Front. Mar. Sci.">
        <title>A new Merluccius polli reference genome to investigate the effects of global change in West African waters.</title>
        <authorList>
            <person name="Mateo J.L."/>
            <person name="Blanco-Fernandez C."/>
            <person name="Garcia-Vazquez E."/>
            <person name="Machado-Schiaffino G."/>
        </authorList>
    </citation>
    <scope>NUCLEOTIDE SEQUENCE</scope>
    <source>
        <strain evidence="3">C29</strain>
        <tissue evidence="3">Fin</tissue>
    </source>
</reference>
<name>A0AA47P923_MERPO</name>
<evidence type="ECO:0008006" key="5">
    <source>
        <dbReference type="Google" id="ProtNLM"/>
    </source>
</evidence>
<dbReference type="EMBL" id="JAOPHQ010001164">
    <property type="protein sequence ID" value="KAK0151803.1"/>
    <property type="molecule type" value="Genomic_DNA"/>
</dbReference>
<keyword evidence="2" id="KW-0472">Membrane</keyword>
<proteinExistence type="predicted"/>
<evidence type="ECO:0000313" key="4">
    <source>
        <dbReference type="Proteomes" id="UP001174136"/>
    </source>
</evidence>
<evidence type="ECO:0000256" key="1">
    <source>
        <dbReference type="SAM" id="MobiDB-lite"/>
    </source>
</evidence>
<dbReference type="AlphaFoldDB" id="A0AA47P923"/>
<feature type="compositionally biased region" description="Polar residues" evidence="1">
    <location>
        <begin position="1"/>
        <end position="18"/>
    </location>
</feature>
<keyword evidence="2" id="KW-0812">Transmembrane</keyword>
<sequence length="378" mass="42383">MQHHQISTAYDESATSGDATCGPTPSLRTLLHETILPVLSSPSSYLYRWTSSKDLLLLMANTQRKPSPVLMYWSRMALYSSWPAVSRMSSKHVSPSITTCFLYESYKIRAHRSPHTASSSLLFFSHRVGVVSWWLHVVCQLPPNGHDDGHYQVRQGRHHAHLQELVDVLLLVVVVVMVVVVVTMVVVTMVVVEMMRQQQMVDFNTGEIYHAVHLPKPNLTLLISKPKTSSKRLWLPGDSAPTVEPIWPKYRGRPDMFGFKQLVQHPTHNGGNTLDLVLTCGVEISDLVVSSYTSSLSDHFLLTFQVVVSCPYDDRQATYSYRRITPATTAAMEDKLPLSHYRGSTDRLTDDFNTALSSAIDSAAPLTIKKPTTKRPTP</sequence>
<organism evidence="3 4">
    <name type="scientific">Merluccius polli</name>
    <name type="common">Benguela hake</name>
    <name type="synonym">Merluccius cadenati</name>
    <dbReference type="NCBI Taxonomy" id="89951"/>
    <lineage>
        <taxon>Eukaryota</taxon>
        <taxon>Metazoa</taxon>
        <taxon>Chordata</taxon>
        <taxon>Craniata</taxon>
        <taxon>Vertebrata</taxon>
        <taxon>Euteleostomi</taxon>
        <taxon>Actinopterygii</taxon>
        <taxon>Neopterygii</taxon>
        <taxon>Teleostei</taxon>
        <taxon>Neoteleostei</taxon>
        <taxon>Acanthomorphata</taxon>
        <taxon>Zeiogadaria</taxon>
        <taxon>Gadariae</taxon>
        <taxon>Gadiformes</taxon>
        <taxon>Gadoidei</taxon>
        <taxon>Merlucciidae</taxon>
        <taxon>Merluccius</taxon>
    </lineage>
</organism>
<evidence type="ECO:0000256" key="2">
    <source>
        <dbReference type="SAM" id="Phobius"/>
    </source>
</evidence>
<comment type="caution">
    <text evidence="3">The sequence shown here is derived from an EMBL/GenBank/DDBJ whole genome shotgun (WGS) entry which is preliminary data.</text>
</comment>
<feature type="region of interest" description="Disordered" evidence="1">
    <location>
        <begin position="1"/>
        <end position="20"/>
    </location>
</feature>
<dbReference type="Proteomes" id="UP001174136">
    <property type="component" value="Unassembled WGS sequence"/>
</dbReference>
<accession>A0AA47P923</accession>
<evidence type="ECO:0000313" key="3">
    <source>
        <dbReference type="EMBL" id="KAK0151803.1"/>
    </source>
</evidence>